<evidence type="ECO:0000313" key="9">
    <source>
        <dbReference type="Proteomes" id="UP000307808"/>
    </source>
</evidence>
<dbReference type="InterPro" id="IPR052206">
    <property type="entry name" value="Retinol_saturase"/>
</dbReference>
<evidence type="ECO:0000313" key="8">
    <source>
        <dbReference type="EMBL" id="TKI64358.1"/>
    </source>
</evidence>
<dbReference type="Gene3D" id="3.50.50.60">
    <property type="entry name" value="FAD/NAD(P)-binding domain"/>
    <property type="match status" value="2"/>
</dbReference>
<protein>
    <submittedName>
        <fullName evidence="8">NAD(P)/FAD-dependent oxidoreductase</fullName>
    </submittedName>
</protein>
<dbReference type="OrthoDB" id="9774675at2"/>
<proteinExistence type="predicted"/>
<evidence type="ECO:0000256" key="6">
    <source>
        <dbReference type="SAM" id="MobiDB-lite"/>
    </source>
</evidence>
<dbReference type="PANTHER" id="PTHR46091">
    <property type="entry name" value="BLR7054 PROTEIN"/>
    <property type="match status" value="1"/>
</dbReference>
<dbReference type="InterPro" id="IPR036188">
    <property type="entry name" value="FAD/NAD-bd_sf"/>
</dbReference>
<organism evidence="8 9">
    <name type="scientific">Nocardioides jishulii</name>
    <dbReference type="NCBI Taxonomy" id="2575440"/>
    <lineage>
        <taxon>Bacteria</taxon>
        <taxon>Bacillati</taxon>
        <taxon>Actinomycetota</taxon>
        <taxon>Actinomycetes</taxon>
        <taxon>Propionibacteriales</taxon>
        <taxon>Nocardioidaceae</taxon>
        <taxon>Nocardioides</taxon>
    </lineage>
</organism>
<evidence type="ECO:0000256" key="5">
    <source>
        <dbReference type="ARBA" id="ARBA00023027"/>
    </source>
</evidence>
<sequence>MTAAHHPSHPSAHPRPVDLQSARQTKSRGASAMTLSADLRIGDPVAAPHWDAIVIGAGLGGLSTAAFLAREGQRVLVLEQHEVVGGSSQSFRRGDDEFDVGLHRVGECEPGGRTRTLLAALGVDQHVEWLPVGPDASTITLPDLTVRVPVGWDAYEQRLAETFPAEADGVRRCVTVLRDVAADLRVPRPGGAWAKLTGPRSTRKWAGRSLTDLFDSCGLGASARAVVAAEGGSYAAPPSATPVSVHAGFLDHFLTSGAWYPRGGGQVLPERLAQAVRDHGGEVHTGVQVDRVMVEHGRAIGVTLVDGEELRADAVVSNADPRRTWLALVGREHLPKRLLQQAEAMEPALPFFTLHLVLDLDLRGTWDGSTRWVHPETDVEGVYAELRAGRLPRRVPVMMTSRTLKDPEGARPGRSVLELVSPAPREHHAWGLRAGGPAAGERYSTNPDYLAAKQHMVDAVLATAETVIPGLRDHVLHCEASTPVTHERHTLASGGSALGLAVTGGQVGDRRPDVTSPVRGLFLTGSGTRHLPGVVNTLRGGAATAGAVLGRDLLAEIAQGSVARK</sequence>
<evidence type="ECO:0000256" key="3">
    <source>
        <dbReference type="ARBA" id="ARBA00022827"/>
    </source>
</evidence>
<dbReference type="Proteomes" id="UP000307808">
    <property type="component" value="Unassembled WGS sequence"/>
</dbReference>
<keyword evidence="2" id="KW-0732">Signal</keyword>
<dbReference type="SUPFAM" id="SSF51905">
    <property type="entry name" value="FAD/NAD(P)-binding domain"/>
    <property type="match status" value="1"/>
</dbReference>
<accession>A0A4U2YSD3</accession>
<evidence type="ECO:0000256" key="2">
    <source>
        <dbReference type="ARBA" id="ARBA00022729"/>
    </source>
</evidence>
<comment type="caution">
    <text evidence="8">The sequence shown here is derived from an EMBL/GenBank/DDBJ whole genome shotgun (WGS) entry which is preliminary data.</text>
</comment>
<dbReference type="EMBL" id="SZPY01000001">
    <property type="protein sequence ID" value="TKI64358.1"/>
    <property type="molecule type" value="Genomic_DNA"/>
</dbReference>
<dbReference type="InterPro" id="IPR002937">
    <property type="entry name" value="Amino_oxidase"/>
</dbReference>
<keyword evidence="4" id="KW-0521">NADP</keyword>
<dbReference type="AlphaFoldDB" id="A0A4U2YSD3"/>
<dbReference type="GO" id="GO:0016491">
    <property type="term" value="F:oxidoreductase activity"/>
    <property type="evidence" value="ECO:0007669"/>
    <property type="project" value="InterPro"/>
</dbReference>
<dbReference type="PANTHER" id="PTHR46091:SF3">
    <property type="entry name" value="AMINE OXIDASE DOMAIN-CONTAINING PROTEIN"/>
    <property type="match status" value="1"/>
</dbReference>
<evidence type="ECO:0000256" key="4">
    <source>
        <dbReference type="ARBA" id="ARBA00022857"/>
    </source>
</evidence>
<feature type="compositionally biased region" description="Low complexity" evidence="6">
    <location>
        <begin position="1"/>
        <end position="11"/>
    </location>
</feature>
<keyword evidence="9" id="KW-1185">Reference proteome</keyword>
<gene>
    <name evidence="8" type="ORF">FC770_04240</name>
</gene>
<reference evidence="8 9" key="1">
    <citation type="submission" date="2019-04" db="EMBL/GenBank/DDBJ databases">
        <authorList>
            <person name="Dong K."/>
        </authorList>
    </citation>
    <scope>NUCLEOTIDE SEQUENCE [LARGE SCALE GENOMIC DNA]</scope>
    <source>
        <strain evidence="9">dk3543</strain>
    </source>
</reference>
<keyword evidence="1" id="KW-0285">Flavoprotein</keyword>
<keyword evidence="3" id="KW-0274">FAD</keyword>
<evidence type="ECO:0000256" key="1">
    <source>
        <dbReference type="ARBA" id="ARBA00022630"/>
    </source>
</evidence>
<feature type="region of interest" description="Disordered" evidence="6">
    <location>
        <begin position="1"/>
        <end position="31"/>
    </location>
</feature>
<keyword evidence="5" id="KW-0520">NAD</keyword>
<name>A0A4U2YSD3_9ACTN</name>
<dbReference type="Pfam" id="PF01593">
    <property type="entry name" value="Amino_oxidase"/>
    <property type="match status" value="1"/>
</dbReference>
<feature type="domain" description="Amine oxidase" evidence="7">
    <location>
        <begin position="59"/>
        <end position="325"/>
    </location>
</feature>
<evidence type="ECO:0000259" key="7">
    <source>
        <dbReference type="Pfam" id="PF01593"/>
    </source>
</evidence>